<sequence length="178" mass="19530">MIKKILFAGSMVLALTLTTGCASKKQEQSAPQAQTFTNLEVVIIRVNGYGTAGEENVQLNATQRRLLAMRASKIDAYRSLAERVNGTRIQGVTTVNNLATTDDSIRAFVDSLIRDARVANVRELSDGSFETQLELVLEPEVQRCMLEGEADNPICRPATVSSSSQPSQQGRNTRYHLD</sequence>
<evidence type="ECO:0000313" key="3">
    <source>
        <dbReference type="EMBL" id="SFX24617.1"/>
    </source>
</evidence>
<feature type="region of interest" description="Disordered" evidence="1">
    <location>
        <begin position="155"/>
        <end position="178"/>
    </location>
</feature>
<dbReference type="Pfam" id="PF02169">
    <property type="entry name" value="LPP20"/>
    <property type="match status" value="1"/>
</dbReference>
<dbReference type="InterPro" id="IPR024952">
    <property type="entry name" value="LPP20-like_dom"/>
</dbReference>
<dbReference type="EMBL" id="FPJW01000002">
    <property type="protein sequence ID" value="SFX24617.1"/>
    <property type="molecule type" value="Genomic_DNA"/>
</dbReference>
<dbReference type="AlphaFoldDB" id="A0A1K1VHG7"/>
<keyword evidence="4" id="KW-1185">Reference proteome</keyword>
<dbReference type="STRING" id="1122209.SAMN02745752_00989"/>
<proteinExistence type="predicted"/>
<protein>
    <recommendedName>
        <fullName evidence="2">Lipoprotein LPP20-like domain-containing protein</fullName>
    </recommendedName>
</protein>
<feature type="compositionally biased region" description="Polar residues" evidence="1">
    <location>
        <begin position="159"/>
        <end position="172"/>
    </location>
</feature>
<feature type="domain" description="Lipoprotein LPP20-like" evidence="2">
    <location>
        <begin position="61"/>
        <end position="135"/>
    </location>
</feature>
<evidence type="ECO:0000259" key="2">
    <source>
        <dbReference type="Pfam" id="PF02169"/>
    </source>
</evidence>
<name>A0A1K1VHG7_9GAMM</name>
<accession>A0A1K1VHG7</accession>
<dbReference type="OrthoDB" id="7348506at2"/>
<dbReference type="PROSITE" id="PS51257">
    <property type="entry name" value="PROKAR_LIPOPROTEIN"/>
    <property type="match status" value="1"/>
</dbReference>
<dbReference type="Proteomes" id="UP000182350">
    <property type="component" value="Unassembled WGS sequence"/>
</dbReference>
<reference evidence="3 4" key="1">
    <citation type="submission" date="2016-11" db="EMBL/GenBank/DDBJ databases">
        <authorList>
            <person name="Jaros S."/>
            <person name="Januszkiewicz K."/>
            <person name="Wedrychowicz H."/>
        </authorList>
    </citation>
    <scope>NUCLEOTIDE SEQUENCE [LARGE SCALE GENOMIC DNA]</scope>
    <source>
        <strain evidence="3 4">DSM 21637</strain>
    </source>
</reference>
<organism evidence="3 4">
    <name type="scientific">Marinospirillum alkaliphilum DSM 21637</name>
    <dbReference type="NCBI Taxonomy" id="1122209"/>
    <lineage>
        <taxon>Bacteria</taxon>
        <taxon>Pseudomonadati</taxon>
        <taxon>Pseudomonadota</taxon>
        <taxon>Gammaproteobacteria</taxon>
        <taxon>Oceanospirillales</taxon>
        <taxon>Oceanospirillaceae</taxon>
        <taxon>Marinospirillum</taxon>
    </lineage>
</organism>
<evidence type="ECO:0000256" key="1">
    <source>
        <dbReference type="SAM" id="MobiDB-lite"/>
    </source>
</evidence>
<dbReference type="RefSeq" id="WP_072325209.1">
    <property type="nucleotide sequence ID" value="NZ_FPJW01000002.1"/>
</dbReference>
<gene>
    <name evidence="3" type="ORF">SAMN02745752_00989</name>
</gene>
<evidence type="ECO:0000313" key="4">
    <source>
        <dbReference type="Proteomes" id="UP000182350"/>
    </source>
</evidence>